<feature type="compositionally biased region" description="Basic and acidic residues" evidence="3">
    <location>
        <begin position="36"/>
        <end position="48"/>
    </location>
</feature>
<feature type="compositionally biased region" description="Gly residues" evidence="3">
    <location>
        <begin position="118"/>
        <end position="127"/>
    </location>
</feature>
<feature type="domain" description="K Homology" evidence="4">
    <location>
        <begin position="272"/>
        <end position="346"/>
    </location>
</feature>
<evidence type="ECO:0000256" key="2">
    <source>
        <dbReference type="PROSITE-ProRule" id="PRU00117"/>
    </source>
</evidence>
<feature type="compositionally biased region" description="Polar residues" evidence="3">
    <location>
        <begin position="563"/>
        <end position="589"/>
    </location>
</feature>
<dbReference type="PANTHER" id="PTHR10288">
    <property type="entry name" value="KH DOMAIN CONTAINING RNA BINDING PROTEIN"/>
    <property type="match status" value="1"/>
</dbReference>
<organism evidence="5 6">
    <name type="scientific">Asparagus officinalis</name>
    <name type="common">Garden asparagus</name>
    <dbReference type="NCBI Taxonomy" id="4686"/>
    <lineage>
        <taxon>Eukaryota</taxon>
        <taxon>Viridiplantae</taxon>
        <taxon>Streptophyta</taxon>
        <taxon>Embryophyta</taxon>
        <taxon>Tracheophyta</taxon>
        <taxon>Spermatophyta</taxon>
        <taxon>Magnoliopsida</taxon>
        <taxon>Liliopsida</taxon>
        <taxon>Asparagales</taxon>
        <taxon>Asparagaceae</taxon>
        <taxon>Asparagoideae</taxon>
        <taxon>Asparagus</taxon>
    </lineage>
</organism>
<feature type="compositionally biased region" description="Basic and acidic residues" evidence="3">
    <location>
        <begin position="66"/>
        <end position="79"/>
    </location>
</feature>
<dbReference type="InterPro" id="IPR004087">
    <property type="entry name" value="KH_dom"/>
</dbReference>
<feature type="compositionally biased region" description="Low complexity" evidence="3">
    <location>
        <begin position="1"/>
        <end position="20"/>
    </location>
</feature>
<dbReference type="EMBL" id="KV863403">
    <property type="protein sequence ID" value="ONK55532.1"/>
    <property type="molecule type" value="Genomic_DNA"/>
</dbReference>
<reference evidence="6" key="1">
    <citation type="journal article" date="2017" name="Nat. Commun.">
        <title>The asparagus genome sheds light on the origin and evolution of a young Y chromosome.</title>
        <authorList>
            <person name="Harkess A."/>
            <person name="Zhou J."/>
            <person name="Xu C."/>
            <person name="Bowers J.E."/>
            <person name="Van der Hulst R."/>
            <person name="Ayyampalayam S."/>
            <person name="Mercati F."/>
            <person name="Riccardi P."/>
            <person name="McKain M.R."/>
            <person name="Kakrana A."/>
            <person name="Tang H."/>
            <person name="Ray J."/>
            <person name="Groenendijk J."/>
            <person name="Arikit S."/>
            <person name="Mathioni S.M."/>
            <person name="Nakano M."/>
            <person name="Shan H."/>
            <person name="Telgmann-Rauber A."/>
            <person name="Kanno A."/>
            <person name="Yue Z."/>
            <person name="Chen H."/>
            <person name="Li W."/>
            <person name="Chen Y."/>
            <person name="Xu X."/>
            <person name="Zhang Y."/>
            <person name="Luo S."/>
            <person name="Chen H."/>
            <person name="Gao J."/>
            <person name="Mao Z."/>
            <person name="Pires J.C."/>
            <person name="Luo M."/>
            <person name="Kudrna D."/>
            <person name="Wing R.A."/>
            <person name="Meyers B.C."/>
            <person name="Yi K."/>
            <person name="Kong H."/>
            <person name="Lavrijsen P."/>
            <person name="Sunseri F."/>
            <person name="Falavigna A."/>
            <person name="Ye Y."/>
            <person name="Leebens-Mack J.H."/>
            <person name="Chen G."/>
        </authorList>
    </citation>
    <scope>NUCLEOTIDE SEQUENCE [LARGE SCALE GENOMIC DNA]</scope>
    <source>
        <strain evidence="6">cv. DH0086</strain>
    </source>
</reference>
<name>A0A1R3L7D4_ASPOF</name>
<accession>A0A1R3L7D4</accession>
<dbReference type="OrthoDB" id="5204190at2759"/>
<feature type="region of interest" description="Disordered" evidence="3">
    <location>
        <begin position="348"/>
        <end position="635"/>
    </location>
</feature>
<dbReference type="InterPro" id="IPR004088">
    <property type="entry name" value="KH_dom_type_1"/>
</dbReference>
<dbReference type="Pfam" id="PF00013">
    <property type="entry name" value="KH_1"/>
    <property type="match status" value="2"/>
</dbReference>
<feature type="compositionally biased region" description="Basic and acidic residues" evidence="3">
    <location>
        <begin position="89"/>
        <end position="117"/>
    </location>
</feature>
<proteinExistence type="predicted"/>
<feature type="region of interest" description="Disordered" evidence="3">
    <location>
        <begin position="1"/>
        <end position="182"/>
    </location>
</feature>
<feature type="compositionally biased region" description="Polar residues" evidence="3">
    <location>
        <begin position="353"/>
        <end position="373"/>
    </location>
</feature>
<dbReference type="PROSITE" id="PS50084">
    <property type="entry name" value="KH_TYPE_1"/>
    <property type="match status" value="2"/>
</dbReference>
<dbReference type="OMA" id="PEMEGVQ"/>
<gene>
    <name evidence="5" type="ORF">A4U43_UnF2050</name>
</gene>
<keyword evidence="1" id="KW-0677">Repeat</keyword>
<sequence>MAEETATPTTTAVETSPVAESAIPPPEEPTLNKPTEAPHEEEEVKGPKDVVSAEPSETSDAVPLASDHKRKLEDIKGEDEKEEEEEDGDVKASEKKDGNETKVVEPEDAGDSKRQRVEGGGVDGLGVEGSQVVQKEEDPSLANGQLPYTENVEPGSVETVQKSAEDVAQPGTLPSAEQDSSRKIEIPNSKVGALIGKAGETIRLLQSNSGARIQITRDAEADPSSSSRPVELIGTLENINKAEQMIKDVIAEAVAGGSPALVARGFGAAQSSSEVHEMQVPNEKVGVIIGKGGETIKTLQTKSQARIQIIPQHLPEGDLSKERTVRITGNKKQIESAKIMIMEVMNQMPGRPSSFSAGHTQSYHPRGPSTQPQWGPRGPHPGQSQMQQGTAYDYPQRGTYPSQTTQYPHQSNASSYPQQPPLRNPSAGWEQRPAVPAQTPGGYDYYAQGQGNGMGTQQHNSAPVNYYGQSQASGYSQHPNPYPQSGPPQQSYGGHGYNDPNYYNQAPTQQMYGQQQQPVSSQPGFYPQQANPTPQATYAQQPPYSKPAAYTGAPQSYGPPSGGPTQQPYPSAQNYGPTSGYSQPSSQVAPNYVQGGQPPPAYSQPSAQSGGYGQYPATQPAAYGEQPASNANYGYQAGPTDAAYANNAPPAANPVTYDQSMAPQASYASAPVSYAKGVSPQPGGYGWQA</sequence>
<keyword evidence="6" id="KW-1185">Reference proteome</keyword>
<keyword evidence="2" id="KW-0694">RNA-binding</keyword>
<dbReference type="SUPFAM" id="SSF54791">
    <property type="entry name" value="Eukaryotic type KH-domain (KH-domain type I)"/>
    <property type="match status" value="2"/>
</dbReference>
<dbReference type="GO" id="GO:0003723">
    <property type="term" value="F:RNA binding"/>
    <property type="evidence" value="ECO:0007669"/>
    <property type="project" value="UniProtKB-UniRule"/>
</dbReference>
<dbReference type="AlphaFoldDB" id="A0A1R3L7D4"/>
<feature type="compositionally biased region" description="Low complexity" evidence="3">
    <location>
        <begin position="505"/>
        <end position="543"/>
    </location>
</feature>
<dbReference type="Proteomes" id="UP000243459">
    <property type="component" value="Unassembled WGS sequence"/>
</dbReference>
<protein>
    <recommendedName>
        <fullName evidence="4">K Homology domain-containing protein</fullName>
    </recommendedName>
</protein>
<evidence type="ECO:0000256" key="1">
    <source>
        <dbReference type="ARBA" id="ARBA00022737"/>
    </source>
</evidence>
<evidence type="ECO:0000256" key="3">
    <source>
        <dbReference type="SAM" id="MobiDB-lite"/>
    </source>
</evidence>
<evidence type="ECO:0000259" key="4">
    <source>
        <dbReference type="SMART" id="SM00322"/>
    </source>
</evidence>
<feature type="compositionally biased region" description="Polar residues" evidence="3">
    <location>
        <begin position="455"/>
        <end position="476"/>
    </location>
</feature>
<dbReference type="InterPro" id="IPR036612">
    <property type="entry name" value="KH_dom_type_1_sf"/>
</dbReference>
<feature type="compositionally biased region" description="Polar residues" evidence="3">
    <location>
        <begin position="399"/>
        <end position="417"/>
    </location>
</feature>
<evidence type="ECO:0000313" key="5">
    <source>
        <dbReference type="EMBL" id="ONK55532.1"/>
    </source>
</evidence>
<dbReference type="SMART" id="SM00322">
    <property type="entry name" value="KH"/>
    <property type="match status" value="2"/>
</dbReference>
<evidence type="ECO:0000313" key="6">
    <source>
        <dbReference type="Proteomes" id="UP000243459"/>
    </source>
</evidence>
<feature type="domain" description="K Homology" evidence="4">
    <location>
        <begin position="178"/>
        <end position="251"/>
    </location>
</feature>
<dbReference type="CDD" id="cd00105">
    <property type="entry name" value="KH-I"/>
    <property type="match status" value="2"/>
</dbReference>
<dbReference type="Gene3D" id="3.30.1370.10">
    <property type="entry name" value="K Homology domain, type 1"/>
    <property type="match status" value="2"/>
</dbReference>
<dbReference type="Gramene" id="ONK55532">
    <property type="protein sequence ID" value="ONK55532"/>
    <property type="gene ID" value="A4U43_UnF2050"/>
</dbReference>